<dbReference type="Proteomes" id="UP000828251">
    <property type="component" value="Unassembled WGS sequence"/>
</dbReference>
<evidence type="ECO:0000313" key="1">
    <source>
        <dbReference type="EMBL" id="KAH1057044.1"/>
    </source>
</evidence>
<dbReference type="EMBL" id="JAIQCV010000010">
    <property type="protein sequence ID" value="KAH1057044.1"/>
    <property type="molecule type" value="Genomic_DNA"/>
</dbReference>
<gene>
    <name evidence="1" type="ORF">J1N35_035109</name>
</gene>
<protein>
    <submittedName>
        <fullName evidence="1">Uncharacterized protein</fullName>
    </submittedName>
</protein>
<evidence type="ECO:0000313" key="2">
    <source>
        <dbReference type="Proteomes" id="UP000828251"/>
    </source>
</evidence>
<sequence>MPLVSLTSWDRPTGQWTKCNVDDGAIYLKSNVVSFDEVLQDSNGQIVNKIVQLFTQVALCYLIACVMDEQEHERIHVNTNELENQDPPVRSITPAAERRGIREKRPPKVLTDFVLLGQPVQSILVQERSSDTRGIWGKGKLKDALDNGFLFSLKPVSVELPLFTGHDLEEWIALAQDFFDYYNTVDHHRVTMVHFT</sequence>
<proteinExistence type="predicted"/>
<comment type="caution">
    <text evidence="1">The sequence shown here is derived from an EMBL/GenBank/DDBJ whole genome shotgun (WGS) entry which is preliminary data.</text>
</comment>
<dbReference type="OrthoDB" id="1749531at2759"/>
<keyword evidence="2" id="KW-1185">Reference proteome</keyword>
<dbReference type="AlphaFoldDB" id="A0A9D3UU51"/>
<accession>A0A9D3UU51</accession>
<name>A0A9D3UU51_9ROSI</name>
<organism evidence="1 2">
    <name type="scientific">Gossypium stocksii</name>
    <dbReference type="NCBI Taxonomy" id="47602"/>
    <lineage>
        <taxon>Eukaryota</taxon>
        <taxon>Viridiplantae</taxon>
        <taxon>Streptophyta</taxon>
        <taxon>Embryophyta</taxon>
        <taxon>Tracheophyta</taxon>
        <taxon>Spermatophyta</taxon>
        <taxon>Magnoliopsida</taxon>
        <taxon>eudicotyledons</taxon>
        <taxon>Gunneridae</taxon>
        <taxon>Pentapetalae</taxon>
        <taxon>rosids</taxon>
        <taxon>malvids</taxon>
        <taxon>Malvales</taxon>
        <taxon>Malvaceae</taxon>
        <taxon>Malvoideae</taxon>
        <taxon>Gossypium</taxon>
    </lineage>
</organism>
<reference evidence="1 2" key="1">
    <citation type="journal article" date="2021" name="Plant Biotechnol. J.">
        <title>Multi-omics assisted identification of the key and species-specific regulatory components of drought-tolerant mechanisms in Gossypium stocksii.</title>
        <authorList>
            <person name="Yu D."/>
            <person name="Ke L."/>
            <person name="Zhang D."/>
            <person name="Wu Y."/>
            <person name="Sun Y."/>
            <person name="Mei J."/>
            <person name="Sun J."/>
            <person name="Sun Y."/>
        </authorList>
    </citation>
    <scope>NUCLEOTIDE SEQUENCE [LARGE SCALE GENOMIC DNA]</scope>
    <source>
        <strain evidence="2">cv. E1</strain>
        <tissue evidence="1">Leaf</tissue>
    </source>
</reference>